<evidence type="ECO:0000313" key="3">
    <source>
        <dbReference type="EMBL" id="KAF2179463.1"/>
    </source>
</evidence>
<feature type="coiled-coil region" evidence="1">
    <location>
        <begin position="146"/>
        <end position="201"/>
    </location>
</feature>
<keyword evidence="4" id="KW-1185">Reference proteome</keyword>
<organism evidence="3 4">
    <name type="scientific">Zopfia rhizophila CBS 207.26</name>
    <dbReference type="NCBI Taxonomy" id="1314779"/>
    <lineage>
        <taxon>Eukaryota</taxon>
        <taxon>Fungi</taxon>
        <taxon>Dikarya</taxon>
        <taxon>Ascomycota</taxon>
        <taxon>Pezizomycotina</taxon>
        <taxon>Dothideomycetes</taxon>
        <taxon>Dothideomycetes incertae sedis</taxon>
        <taxon>Zopfiaceae</taxon>
        <taxon>Zopfia</taxon>
    </lineage>
</organism>
<proteinExistence type="predicted"/>
<feature type="region of interest" description="Disordered" evidence="2">
    <location>
        <begin position="33"/>
        <end position="61"/>
    </location>
</feature>
<dbReference type="EMBL" id="ML994667">
    <property type="protein sequence ID" value="KAF2179463.1"/>
    <property type="molecule type" value="Genomic_DNA"/>
</dbReference>
<protein>
    <submittedName>
        <fullName evidence="3">Uncharacterized protein</fullName>
    </submittedName>
</protein>
<name>A0A6A6DKI4_9PEZI</name>
<reference evidence="3" key="1">
    <citation type="journal article" date="2020" name="Stud. Mycol.">
        <title>101 Dothideomycetes genomes: a test case for predicting lifestyles and emergence of pathogens.</title>
        <authorList>
            <person name="Haridas S."/>
            <person name="Albert R."/>
            <person name="Binder M."/>
            <person name="Bloem J."/>
            <person name="Labutti K."/>
            <person name="Salamov A."/>
            <person name="Andreopoulos B."/>
            <person name="Baker S."/>
            <person name="Barry K."/>
            <person name="Bills G."/>
            <person name="Bluhm B."/>
            <person name="Cannon C."/>
            <person name="Castanera R."/>
            <person name="Culley D."/>
            <person name="Daum C."/>
            <person name="Ezra D."/>
            <person name="Gonzalez J."/>
            <person name="Henrissat B."/>
            <person name="Kuo A."/>
            <person name="Liang C."/>
            <person name="Lipzen A."/>
            <person name="Lutzoni F."/>
            <person name="Magnuson J."/>
            <person name="Mondo S."/>
            <person name="Nolan M."/>
            <person name="Ohm R."/>
            <person name="Pangilinan J."/>
            <person name="Park H.-J."/>
            <person name="Ramirez L."/>
            <person name="Alfaro M."/>
            <person name="Sun H."/>
            <person name="Tritt A."/>
            <person name="Yoshinaga Y."/>
            <person name="Zwiers L.-H."/>
            <person name="Turgeon B."/>
            <person name="Goodwin S."/>
            <person name="Spatafora J."/>
            <person name="Crous P."/>
            <person name="Grigoriev I."/>
        </authorList>
    </citation>
    <scope>NUCLEOTIDE SEQUENCE</scope>
    <source>
        <strain evidence="3">CBS 207.26</strain>
    </source>
</reference>
<sequence>MSLRHRTGPTFVGNRDASLECAISTTIQLPQPIFTTNTAGSSPTTSEAPATAQTASQPPYALNSNSWISQHGFRPLHDSSSTETMLDPTPTMSVLPIFIATRGQVAYLRNMILSKRIDLRKERDRYHQQRKHFRDMRGTFIGILHKATSENLYREYRDHLNDLSRNVSSSDALLAEEEQSFANTEDYLSELEYRLNELEEEIYVDINKEFRSLHYSGHVPFITNTSQAPTAQSTPGSAAGVPSPLDELYSRMGDLRILLDRLNDFEYELRQEVDERDMLRGAGQLDTPDDQFFEGRRKYRSQIQEQLDQAQADVAILKELCTSQGIPFEDIPANIPLNSAFNAATETTSDNGEHGIIAGQQDDSSTIVNTFLDSRNRVTNWFGDSIRHEDAQPFGEENNTDADLDDKSDWSWDLTPDCSRRPSSTTVHEIRDGLRQMPQWNTGHPRGSDLLQALLLSSIARSCAQAQALHLTYTFALSSSMHFGLAALELNSDPIGEPMDI</sequence>
<accession>A0A6A6DKI4</accession>
<evidence type="ECO:0000313" key="4">
    <source>
        <dbReference type="Proteomes" id="UP000800200"/>
    </source>
</evidence>
<dbReference type="AlphaFoldDB" id="A0A6A6DKI4"/>
<evidence type="ECO:0000256" key="2">
    <source>
        <dbReference type="SAM" id="MobiDB-lite"/>
    </source>
</evidence>
<evidence type="ECO:0000256" key="1">
    <source>
        <dbReference type="SAM" id="Coils"/>
    </source>
</evidence>
<dbReference type="Proteomes" id="UP000800200">
    <property type="component" value="Unassembled WGS sequence"/>
</dbReference>
<feature type="region of interest" description="Disordered" evidence="2">
    <location>
        <begin position="389"/>
        <end position="408"/>
    </location>
</feature>
<dbReference type="OrthoDB" id="3553547at2759"/>
<gene>
    <name evidence="3" type="ORF">K469DRAFT_694148</name>
</gene>
<feature type="compositionally biased region" description="Low complexity" evidence="2">
    <location>
        <begin position="41"/>
        <end position="59"/>
    </location>
</feature>
<keyword evidence="1" id="KW-0175">Coiled coil</keyword>